<dbReference type="GO" id="GO:0016874">
    <property type="term" value="F:ligase activity"/>
    <property type="evidence" value="ECO:0007669"/>
    <property type="project" value="UniProtKB-KW"/>
</dbReference>
<dbReference type="SUPFAM" id="SSF55681">
    <property type="entry name" value="Class II aaRS and biotin synthetases"/>
    <property type="match status" value="1"/>
</dbReference>
<dbReference type="RefSeq" id="WP_211950698.1">
    <property type="nucleotide sequence ID" value="NZ_CAJPUY010000032.1"/>
</dbReference>
<keyword evidence="2" id="KW-0436">Ligase</keyword>
<dbReference type="EMBL" id="CAJPUY010000032">
    <property type="protein sequence ID" value="CAG2156961.1"/>
    <property type="molecule type" value="Genomic_DNA"/>
</dbReference>
<reference evidence="2" key="1">
    <citation type="submission" date="2021-03" db="EMBL/GenBank/DDBJ databases">
        <authorList>
            <person name="Peeters C."/>
        </authorList>
    </citation>
    <scope>NUCLEOTIDE SEQUENCE</scope>
    <source>
        <strain evidence="2">LMG 31506</strain>
    </source>
</reference>
<dbReference type="InterPro" id="IPR045864">
    <property type="entry name" value="aa-tRNA-synth_II/BPL/LPL"/>
</dbReference>
<feature type="region of interest" description="Disordered" evidence="1">
    <location>
        <begin position="1"/>
        <end position="25"/>
    </location>
</feature>
<evidence type="ECO:0000256" key="1">
    <source>
        <dbReference type="SAM" id="MobiDB-lite"/>
    </source>
</evidence>
<dbReference type="AlphaFoldDB" id="A0A916MY79"/>
<organism evidence="2 3">
    <name type="scientific">Cupriavidus yeoncheonensis</name>
    <dbReference type="NCBI Taxonomy" id="1462994"/>
    <lineage>
        <taxon>Bacteria</taxon>
        <taxon>Pseudomonadati</taxon>
        <taxon>Pseudomonadota</taxon>
        <taxon>Betaproteobacteria</taxon>
        <taxon>Burkholderiales</taxon>
        <taxon>Burkholderiaceae</taxon>
        <taxon>Cupriavidus</taxon>
    </lineage>
</organism>
<dbReference type="Gene3D" id="3.30.930.10">
    <property type="entry name" value="Bira Bifunctional Protein, Domain 2"/>
    <property type="match status" value="1"/>
</dbReference>
<dbReference type="Proteomes" id="UP000672934">
    <property type="component" value="Unassembled WGS sequence"/>
</dbReference>
<dbReference type="EC" id="6.2.1.-" evidence="2"/>
<evidence type="ECO:0000313" key="3">
    <source>
        <dbReference type="Proteomes" id="UP000672934"/>
    </source>
</evidence>
<gene>
    <name evidence="2" type="ORF">LMG31506_05865</name>
</gene>
<comment type="caution">
    <text evidence="2">The sequence shown here is derived from an EMBL/GenBank/DDBJ whole genome shotgun (WGS) entry which is preliminary data.</text>
</comment>
<accession>A0A916MY79</accession>
<evidence type="ECO:0000313" key="2">
    <source>
        <dbReference type="EMBL" id="CAG2156961.1"/>
    </source>
</evidence>
<proteinExistence type="predicted"/>
<sequence length="330" mass="36453">MDIASDSLDVGGGGASLGQGSPSGHAAPPVARTFLDSLIDAGILIPTGVDGIYGRSRVYEAIAEGMDALITEIGADQQAEMMRFPPTTPRNDFEDSEYLKSFPQLAGIVHSFCGNDHEHFRLVARLERGEDWTDQLRPTRVVLTPAACYPVYPVLARRGPLPPEGRVVDVFSYCFRHEPSIEPTRMQMFRMREYVRLGTPEQILAFRQMWIERGQKLADDLEVPHTLDLANDPFFGRGGKLVADNQRDLKLKFELLIPVNDGAPPTACMSFNYHVDHFSTVWPLRTADGEKAHTGCAAFGIDRLTLALLRNHGLDLSGWPRGVRALLGGI</sequence>
<name>A0A916MY79_9BURK</name>
<keyword evidence="3" id="KW-1185">Reference proteome</keyword>
<dbReference type="NCBIfam" id="NF005479">
    <property type="entry name" value="PRK07080.1"/>
    <property type="match status" value="1"/>
</dbReference>
<protein>
    <submittedName>
        <fullName evidence="2">Amino acid--[acyl-carrier-protein] ligase</fullName>
        <ecNumber evidence="2">6.2.1.-</ecNumber>
    </submittedName>
</protein>
<dbReference type="CDD" id="cd00670">
    <property type="entry name" value="Gly_His_Pro_Ser_Thr_tRS_core"/>
    <property type="match status" value="1"/>
</dbReference>